<dbReference type="AlphaFoldDB" id="A0A218WVM7"/>
<evidence type="ECO:0000256" key="1">
    <source>
        <dbReference type="SAM" id="MobiDB-lite"/>
    </source>
</evidence>
<proteinExistence type="predicted"/>
<protein>
    <submittedName>
        <fullName evidence="2">Uncharacterized protein</fullName>
    </submittedName>
</protein>
<reference evidence="3" key="1">
    <citation type="journal article" date="2017" name="Plant J.">
        <title>The pomegranate (Punica granatum L.) genome and the genomics of punicalagin biosynthesis.</title>
        <authorList>
            <person name="Qin G."/>
            <person name="Xu C."/>
            <person name="Ming R."/>
            <person name="Tang H."/>
            <person name="Guyot R."/>
            <person name="Kramer E.M."/>
            <person name="Hu Y."/>
            <person name="Yi X."/>
            <person name="Qi Y."/>
            <person name="Xu X."/>
            <person name="Gao Z."/>
            <person name="Pan H."/>
            <person name="Jian J."/>
            <person name="Tian Y."/>
            <person name="Yue Z."/>
            <person name="Xu Y."/>
        </authorList>
    </citation>
    <scope>NUCLEOTIDE SEQUENCE [LARGE SCALE GENOMIC DNA]</scope>
    <source>
        <strain evidence="3">cv. Dabenzi</strain>
    </source>
</reference>
<feature type="region of interest" description="Disordered" evidence="1">
    <location>
        <begin position="1"/>
        <end position="48"/>
    </location>
</feature>
<feature type="compositionally biased region" description="Basic and acidic residues" evidence="1">
    <location>
        <begin position="11"/>
        <end position="29"/>
    </location>
</feature>
<organism evidence="2 3">
    <name type="scientific">Punica granatum</name>
    <name type="common">Pomegranate</name>
    <dbReference type="NCBI Taxonomy" id="22663"/>
    <lineage>
        <taxon>Eukaryota</taxon>
        <taxon>Viridiplantae</taxon>
        <taxon>Streptophyta</taxon>
        <taxon>Embryophyta</taxon>
        <taxon>Tracheophyta</taxon>
        <taxon>Spermatophyta</taxon>
        <taxon>Magnoliopsida</taxon>
        <taxon>eudicotyledons</taxon>
        <taxon>Gunneridae</taxon>
        <taxon>Pentapetalae</taxon>
        <taxon>rosids</taxon>
        <taxon>malvids</taxon>
        <taxon>Myrtales</taxon>
        <taxon>Lythraceae</taxon>
        <taxon>Punica</taxon>
    </lineage>
</organism>
<evidence type="ECO:0000313" key="3">
    <source>
        <dbReference type="Proteomes" id="UP000197138"/>
    </source>
</evidence>
<name>A0A218WVM7_PUNGR</name>
<dbReference type="Proteomes" id="UP000197138">
    <property type="component" value="Unassembled WGS sequence"/>
</dbReference>
<accession>A0A218WVM7</accession>
<dbReference type="EMBL" id="MTKT01002956">
    <property type="protein sequence ID" value="OWM76855.1"/>
    <property type="molecule type" value="Genomic_DNA"/>
</dbReference>
<gene>
    <name evidence="2" type="ORF">CDL15_Pgr015114</name>
</gene>
<sequence length="101" mass="11177">MVVRGNDEDDGARVTEEASEREQRDRGGAGDDGSSWRVELRTGKKYGGDGVDMVMVRLVILKLSSSRGRRSSSSESGRERDQKPRLVISRKPAALPKEFRG</sequence>
<comment type="caution">
    <text evidence="2">The sequence shown here is derived from an EMBL/GenBank/DDBJ whole genome shotgun (WGS) entry which is preliminary data.</text>
</comment>
<feature type="region of interest" description="Disordered" evidence="1">
    <location>
        <begin position="64"/>
        <end position="101"/>
    </location>
</feature>
<evidence type="ECO:0000313" key="2">
    <source>
        <dbReference type="EMBL" id="OWM76855.1"/>
    </source>
</evidence>